<reference evidence="1" key="2">
    <citation type="journal article" date="2015" name="Fish Shellfish Immunol.">
        <title>Early steps in the European eel (Anguilla anguilla)-Vibrio vulnificus interaction in the gills: Role of the RtxA13 toxin.</title>
        <authorList>
            <person name="Callol A."/>
            <person name="Pajuelo D."/>
            <person name="Ebbesson L."/>
            <person name="Teles M."/>
            <person name="MacKenzie S."/>
            <person name="Amaro C."/>
        </authorList>
    </citation>
    <scope>NUCLEOTIDE SEQUENCE</scope>
</reference>
<reference evidence="1" key="1">
    <citation type="submission" date="2014-11" db="EMBL/GenBank/DDBJ databases">
        <authorList>
            <person name="Amaro Gonzalez C."/>
        </authorList>
    </citation>
    <scope>NUCLEOTIDE SEQUENCE</scope>
</reference>
<protein>
    <submittedName>
        <fullName evidence="1">Uncharacterized protein</fullName>
    </submittedName>
</protein>
<accession>A0A0E9S6Z2</accession>
<evidence type="ECO:0000313" key="1">
    <source>
        <dbReference type="EMBL" id="JAH36420.1"/>
    </source>
</evidence>
<dbReference type="EMBL" id="GBXM01079473">
    <property type="protein sequence ID" value="JAH29104.1"/>
    <property type="molecule type" value="Transcribed_RNA"/>
</dbReference>
<dbReference type="AlphaFoldDB" id="A0A0E9S6Z2"/>
<dbReference type="EMBL" id="GBXM01072157">
    <property type="protein sequence ID" value="JAH36420.1"/>
    <property type="molecule type" value="Transcribed_RNA"/>
</dbReference>
<name>A0A0E9S6Z2_ANGAN</name>
<organism evidence="1">
    <name type="scientific">Anguilla anguilla</name>
    <name type="common">European freshwater eel</name>
    <name type="synonym">Muraena anguilla</name>
    <dbReference type="NCBI Taxonomy" id="7936"/>
    <lineage>
        <taxon>Eukaryota</taxon>
        <taxon>Metazoa</taxon>
        <taxon>Chordata</taxon>
        <taxon>Craniata</taxon>
        <taxon>Vertebrata</taxon>
        <taxon>Euteleostomi</taxon>
        <taxon>Actinopterygii</taxon>
        <taxon>Neopterygii</taxon>
        <taxon>Teleostei</taxon>
        <taxon>Anguilliformes</taxon>
        <taxon>Anguillidae</taxon>
        <taxon>Anguilla</taxon>
    </lineage>
</organism>
<sequence length="40" mass="4714">MRFLILYLSQLIKAQKGTVSKTSFKWLVFHHFTGDTKSRV</sequence>
<proteinExistence type="predicted"/>